<organism evidence="1 2">
    <name type="scientific">Lactuca saligna</name>
    <name type="common">Willowleaf lettuce</name>
    <dbReference type="NCBI Taxonomy" id="75948"/>
    <lineage>
        <taxon>Eukaryota</taxon>
        <taxon>Viridiplantae</taxon>
        <taxon>Streptophyta</taxon>
        <taxon>Embryophyta</taxon>
        <taxon>Tracheophyta</taxon>
        <taxon>Spermatophyta</taxon>
        <taxon>Magnoliopsida</taxon>
        <taxon>eudicotyledons</taxon>
        <taxon>Gunneridae</taxon>
        <taxon>Pentapetalae</taxon>
        <taxon>asterids</taxon>
        <taxon>campanulids</taxon>
        <taxon>Asterales</taxon>
        <taxon>Asteraceae</taxon>
        <taxon>Cichorioideae</taxon>
        <taxon>Cichorieae</taxon>
        <taxon>Lactucinae</taxon>
        <taxon>Lactuca</taxon>
    </lineage>
</organism>
<protein>
    <submittedName>
        <fullName evidence="1">Uncharacterized protein</fullName>
    </submittedName>
</protein>
<keyword evidence="2" id="KW-1185">Reference proteome</keyword>
<name>A0AA35VMB3_LACSI</name>
<evidence type="ECO:0000313" key="2">
    <source>
        <dbReference type="Proteomes" id="UP001177003"/>
    </source>
</evidence>
<accession>A0AA35VMB3</accession>
<dbReference type="AlphaFoldDB" id="A0AA35VMB3"/>
<dbReference type="Proteomes" id="UP001177003">
    <property type="component" value="Chromosome 0"/>
</dbReference>
<sequence length="150" mass="16673">MAGSSETTSSADQSTSFIMLNLKPCQNHILDLDSSRYNEPLRPMVECLRYSPLAQALIMVESIPLVHLSKAYSSATYIKVDGVITFKVATNMTSINKAYLCRMLGIELSEVLVDPDSDSSIDLINMFYHMGYIGDISLLSNFRKPNLPPM</sequence>
<evidence type="ECO:0000313" key="1">
    <source>
        <dbReference type="EMBL" id="CAI9263712.1"/>
    </source>
</evidence>
<reference evidence="1" key="1">
    <citation type="submission" date="2023-04" db="EMBL/GenBank/DDBJ databases">
        <authorList>
            <person name="Vijverberg K."/>
            <person name="Xiong W."/>
            <person name="Schranz E."/>
        </authorList>
    </citation>
    <scope>NUCLEOTIDE SEQUENCE</scope>
</reference>
<proteinExistence type="predicted"/>
<gene>
    <name evidence="1" type="ORF">LSALG_LOCUS4390</name>
</gene>
<dbReference type="EMBL" id="OX465086">
    <property type="protein sequence ID" value="CAI9263712.1"/>
    <property type="molecule type" value="Genomic_DNA"/>
</dbReference>